<organism evidence="1 2">
    <name type="scientific">Microbacter margulisiae</name>
    <dbReference type="NCBI Taxonomy" id="1350067"/>
    <lineage>
        <taxon>Bacteria</taxon>
        <taxon>Pseudomonadati</taxon>
        <taxon>Bacteroidota</taxon>
        <taxon>Bacteroidia</taxon>
        <taxon>Bacteroidales</taxon>
        <taxon>Porphyromonadaceae</taxon>
        <taxon>Microbacter</taxon>
    </lineage>
</organism>
<proteinExistence type="predicted"/>
<dbReference type="Proteomes" id="UP000544222">
    <property type="component" value="Unassembled WGS sequence"/>
</dbReference>
<dbReference type="EMBL" id="JACHYB010000001">
    <property type="protein sequence ID" value="MBB3186194.1"/>
    <property type="molecule type" value="Genomic_DNA"/>
</dbReference>
<keyword evidence="2" id="KW-1185">Reference proteome</keyword>
<evidence type="ECO:0000313" key="2">
    <source>
        <dbReference type="Proteomes" id="UP000544222"/>
    </source>
</evidence>
<reference evidence="1 2" key="1">
    <citation type="submission" date="2020-08" db="EMBL/GenBank/DDBJ databases">
        <title>Genomic Encyclopedia of Type Strains, Phase IV (KMG-IV): sequencing the most valuable type-strain genomes for metagenomic binning, comparative biology and taxonomic classification.</title>
        <authorList>
            <person name="Goeker M."/>
        </authorList>
    </citation>
    <scope>NUCLEOTIDE SEQUENCE [LARGE SCALE GENOMIC DNA]</scope>
    <source>
        <strain evidence="1 2">DSM 27471</strain>
    </source>
</reference>
<dbReference type="AlphaFoldDB" id="A0A7W5DNJ8"/>
<name>A0A7W5DNJ8_9PORP</name>
<sequence length="62" mass="7468">MFLMVNLFFTVNLQKHFFELFCKVWFYCKKLIIFGGSKVLLYQTDVVIFSFDLEIACIIMDR</sequence>
<evidence type="ECO:0000313" key="1">
    <source>
        <dbReference type="EMBL" id="MBB3186194.1"/>
    </source>
</evidence>
<gene>
    <name evidence="1" type="ORF">FHX64_000357</name>
</gene>
<accession>A0A7W5DNJ8</accession>
<protein>
    <submittedName>
        <fullName evidence="1">Uncharacterized protein</fullName>
    </submittedName>
</protein>
<comment type="caution">
    <text evidence="1">The sequence shown here is derived from an EMBL/GenBank/DDBJ whole genome shotgun (WGS) entry which is preliminary data.</text>
</comment>